<organism evidence="1 2">
    <name type="scientific">Brevibacillus gelatini</name>
    <dbReference type="NCBI Taxonomy" id="1655277"/>
    <lineage>
        <taxon>Bacteria</taxon>
        <taxon>Bacillati</taxon>
        <taxon>Bacillota</taxon>
        <taxon>Bacilli</taxon>
        <taxon>Bacillales</taxon>
        <taxon>Paenibacillaceae</taxon>
        <taxon>Brevibacillus</taxon>
    </lineage>
</organism>
<evidence type="ECO:0000313" key="1">
    <source>
        <dbReference type="EMBL" id="RNB58964.1"/>
    </source>
</evidence>
<reference evidence="1 2" key="1">
    <citation type="submission" date="2018-10" db="EMBL/GenBank/DDBJ databases">
        <title>Phylogenomics of Brevibacillus.</title>
        <authorList>
            <person name="Dunlap C."/>
        </authorList>
    </citation>
    <scope>NUCLEOTIDE SEQUENCE [LARGE SCALE GENOMIC DNA]</scope>
    <source>
        <strain evidence="1 2">DSM 100115</strain>
    </source>
</reference>
<sequence length="85" mass="9573">MKSDKRGFYDGLSGYQLSCEAQMAVAAFRAAHEQLAQKELNCLEYCNILGQHMANDEREMLKHVECVNMTTWHESKIFGSGSKGV</sequence>
<gene>
    <name evidence="1" type="ORF">EDM57_05660</name>
</gene>
<protein>
    <submittedName>
        <fullName evidence="1">Uncharacterized protein</fullName>
    </submittedName>
</protein>
<proteinExistence type="predicted"/>
<accession>A0A3M8B683</accession>
<dbReference type="AlphaFoldDB" id="A0A3M8B683"/>
<comment type="caution">
    <text evidence="1">The sequence shown here is derived from an EMBL/GenBank/DDBJ whole genome shotgun (WGS) entry which is preliminary data.</text>
</comment>
<dbReference type="EMBL" id="RHHS01000015">
    <property type="protein sequence ID" value="RNB58964.1"/>
    <property type="molecule type" value="Genomic_DNA"/>
</dbReference>
<evidence type="ECO:0000313" key="2">
    <source>
        <dbReference type="Proteomes" id="UP000268829"/>
    </source>
</evidence>
<name>A0A3M8B683_9BACL</name>
<keyword evidence="2" id="KW-1185">Reference proteome</keyword>
<dbReference type="Proteomes" id="UP000268829">
    <property type="component" value="Unassembled WGS sequence"/>
</dbReference>